<dbReference type="EMBL" id="CADCSZ010000040">
    <property type="protein sequence ID" value="CAA9220966.1"/>
    <property type="molecule type" value="Genomic_DNA"/>
</dbReference>
<sequence>MLGRLALVPILLLGLAGCSGEDRLSGASGSKDGGSKGGVTVVATTTQLADFATIVGGDHATVYGVLKANIDPHDYEPSPADVQQLGAADVIVKNGLDLEGWFEDTIKAAAPKGQIIEAGDGIEVRKAGDEEEHPEGDPHIWHSPANAKIMVNGIEEALSKAAPEHAGAYQRNEAEYIDQLDALDAEVRGQVARLANKKVVTNHDAFGYYLDHYGLEFVGSIIPSFDTQAELSADNISDIVANIKSSGVKAVFSESSLPPKTAEAIGKEAGVKVVAGEDALYGDTLGPEGSGGDSYLKMIRHNTKALVDNLS</sequence>
<dbReference type="Gene3D" id="3.40.50.1980">
    <property type="entry name" value="Nitrogenase molybdenum iron protein domain"/>
    <property type="match status" value="2"/>
</dbReference>
<evidence type="ECO:0000313" key="6">
    <source>
        <dbReference type="EMBL" id="CAA9220966.1"/>
    </source>
</evidence>
<evidence type="ECO:0000256" key="4">
    <source>
        <dbReference type="ARBA" id="ARBA00022729"/>
    </source>
</evidence>
<accession>A0A6J4HED6</accession>
<dbReference type="PROSITE" id="PS51257">
    <property type="entry name" value="PROKAR_LIPOPROTEIN"/>
    <property type="match status" value="1"/>
</dbReference>
<dbReference type="GO" id="GO:0007155">
    <property type="term" value="P:cell adhesion"/>
    <property type="evidence" value="ECO:0007669"/>
    <property type="project" value="InterPro"/>
</dbReference>
<dbReference type="GO" id="GO:0030313">
    <property type="term" value="C:cell envelope"/>
    <property type="evidence" value="ECO:0007669"/>
    <property type="project" value="UniProtKB-SubCell"/>
</dbReference>
<dbReference type="InterPro" id="IPR050492">
    <property type="entry name" value="Bact_metal-bind_prot9"/>
</dbReference>
<dbReference type="InterPro" id="IPR006129">
    <property type="entry name" value="AdhesinB"/>
</dbReference>
<dbReference type="PRINTS" id="PR00690">
    <property type="entry name" value="ADHESNFAMILY"/>
</dbReference>
<evidence type="ECO:0000256" key="1">
    <source>
        <dbReference type="ARBA" id="ARBA00004196"/>
    </source>
</evidence>
<evidence type="ECO:0000256" key="2">
    <source>
        <dbReference type="ARBA" id="ARBA00022448"/>
    </source>
</evidence>
<dbReference type="AlphaFoldDB" id="A0A6J4HED6"/>
<comment type="subcellular location">
    <subcellularLocation>
        <location evidence="1">Cell envelope</location>
    </subcellularLocation>
</comment>
<reference evidence="6" key="1">
    <citation type="submission" date="2020-02" db="EMBL/GenBank/DDBJ databases">
        <authorList>
            <person name="Meier V. D."/>
        </authorList>
    </citation>
    <scope>NUCLEOTIDE SEQUENCE</scope>
    <source>
        <strain evidence="6">AVDCRST_MAG76</strain>
    </source>
</reference>
<gene>
    <name evidence="6" type="ORF">AVDCRST_MAG76-693</name>
</gene>
<keyword evidence="3" id="KW-0479">Metal-binding</keyword>
<keyword evidence="2 5" id="KW-0813">Transport</keyword>
<dbReference type="SUPFAM" id="SSF53807">
    <property type="entry name" value="Helical backbone' metal receptor"/>
    <property type="match status" value="1"/>
</dbReference>
<comment type="similarity">
    <text evidence="5">Belongs to the bacterial solute-binding protein 9 family.</text>
</comment>
<dbReference type="InterPro" id="IPR006128">
    <property type="entry name" value="Lipoprotein_PsaA-like"/>
</dbReference>
<dbReference type="Pfam" id="PF01297">
    <property type="entry name" value="ZnuA"/>
    <property type="match status" value="1"/>
</dbReference>
<dbReference type="GO" id="GO:0030001">
    <property type="term" value="P:metal ion transport"/>
    <property type="evidence" value="ECO:0007669"/>
    <property type="project" value="InterPro"/>
</dbReference>
<name>A0A6J4HED6_9ACTN</name>
<dbReference type="GO" id="GO:0046872">
    <property type="term" value="F:metal ion binding"/>
    <property type="evidence" value="ECO:0007669"/>
    <property type="project" value="UniProtKB-KW"/>
</dbReference>
<protein>
    <submittedName>
        <fullName evidence="6">Zinc ABC transporter, substrate-binding protein ZnuA</fullName>
    </submittedName>
</protein>
<dbReference type="PANTHER" id="PTHR42953:SF1">
    <property type="entry name" value="METAL-BINDING PROTEIN HI_0362-RELATED"/>
    <property type="match status" value="1"/>
</dbReference>
<evidence type="ECO:0000256" key="3">
    <source>
        <dbReference type="ARBA" id="ARBA00022723"/>
    </source>
</evidence>
<keyword evidence="4" id="KW-0732">Signal</keyword>
<dbReference type="PRINTS" id="PR00691">
    <property type="entry name" value="ADHESINB"/>
</dbReference>
<evidence type="ECO:0000256" key="5">
    <source>
        <dbReference type="RuleBase" id="RU003512"/>
    </source>
</evidence>
<organism evidence="6">
    <name type="scientific">uncultured Acidimicrobiales bacterium</name>
    <dbReference type="NCBI Taxonomy" id="310071"/>
    <lineage>
        <taxon>Bacteria</taxon>
        <taxon>Bacillati</taxon>
        <taxon>Actinomycetota</taxon>
        <taxon>Acidimicrobiia</taxon>
        <taxon>Acidimicrobiales</taxon>
        <taxon>environmental samples</taxon>
    </lineage>
</organism>
<dbReference type="PANTHER" id="PTHR42953">
    <property type="entry name" value="HIGH-AFFINITY ZINC UPTAKE SYSTEM PROTEIN ZNUA-RELATED"/>
    <property type="match status" value="1"/>
</dbReference>
<proteinExistence type="inferred from homology"/>
<dbReference type="InterPro" id="IPR006127">
    <property type="entry name" value="ZnuA-like"/>
</dbReference>